<evidence type="ECO:0000259" key="6">
    <source>
        <dbReference type="Pfam" id="PF00441"/>
    </source>
</evidence>
<dbReference type="InterPro" id="IPR009075">
    <property type="entry name" value="AcylCo_DH/oxidase_C"/>
</dbReference>
<evidence type="ECO:0000256" key="5">
    <source>
        <dbReference type="ARBA" id="ARBA00023002"/>
    </source>
</evidence>
<dbReference type="PANTHER" id="PTHR43884">
    <property type="entry name" value="ACYL-COA DEHYDROGENASE"/>
    <property type="match status" value="1"/>
</dbReference>
<evidence type="ECO:0000256" key="2">
    <source>
        <dbReference type="ARBA" id="ARBA00009347"/>
    </source>
</evidence>
<dbReference type="Pfam" id="PF00441">
    <property type="entry name" value="Acyl-CoA_dh_1"/>
    <property type="match status" value="1"/>
</dbReference>
<dbReference type="InterPro" id="IPR009100">
    <property type="entry name" value="AcylCoA_DH/oxidase_NM_dom_sf"/>
</dbReference>
<comment type="cofactor">
    <cofactor evidence="1">
        <name>FAD</name>
        <dbReference type="ChEBI" id="CHEBI:57692"/>
    </cofactor>
</comment>
<sequence>MLMLDRARSRCDHHHPGLLKALTDLPLPEREAPTAPGVGLFRAHDGPGLLLPTELGGAGADPVDAVQVMRALSTCSPSLGAAATMHHFSVAALLGLIGDEVRVPPAQLDLVTRIAPENLLVASGWAEGTSGQDLLEPAVTAVPTDGGYLISGSKKPCSLARSMDLLTASVAIPGEQPPIGVIVIPADTPGISRHPFWSSQVLAGAESDEVRLTDVFVPEQLMLRTRPEDPMVMLDLQNAGFTWFQMLITSVYVGAAGALVERALARGRGSVTDRAEMIVQLESSAALVEGVARALRDGIDVDVAVAAVLTARFAAMRSLRAATDLATELLGGNAFFRDSEVALLLSATRAIAFHPPSRTGAAESLVSLHAPDAAAT</sequence>
<evidence type="ECO:0000256" key="4">
    <source>
        <dbReference type="ARBA" id="ARBA00022827"/>
    </source>
</evidence>
<dbReference type="SUPFAM" id="SSF47203">
    <property type="entry name" value="Acyl-CoA dehydrogenase C-terminal domain-like"/>
    <property type="match status" value="1"/>
</dbReference>
<keyword evidence="8" id="KW-1185">Reference proteome</keyword>
<protein>
    <submittedName>
        <fullName evidence="7">Acyl-CoA dehydrogenase family protein</fullName>
    </submittedName>
</protein>
<evidence type="ECO:0000256" key="1">
    <source>
        <dbReference type="ARBA" id="ARBA00001974"/>
    </source>
</evidence>
<comment type="caution">
    <text evidence="7">The sequence shown here is derived from an EMBL/GenBank/DDBJ whole genome shotgun (WGS) entry which is preliminary data.</text>
</comment>
<evidence type="ECO:0000313" key="8">
    <source>
        <dbReference type="Proteomes" id="UP001499967"/>
    </source>
</evidence>
<gene>
    <name evidence="7" type="ORF">GCM10009559_64390</name>
</gene>
<dbReference type="Gene3D" id="2.40.110.10">
    <property type="entry name" value="Butyryl-CoA Dehydrogenase, subunit A, domain 2"/>
    <property type="match status" value="1"/>
</dbReference>
<dbReference type="PANTHER" id="PTHR43884:SF20">
    <property type="entry name" value="ACYL-COA DEHYDROGENASE FADE28"/>
    <property type="match status" value="1"/>
</dbReference>
<dbReference type="EMBL" id="BAAAHP010000209">
    <property type="protein sequence ID" value="GAA0899595.1"/>
    <property type="molecule type" value="Genomic_DNA"/>
</dbReference>
<keyword evidence="4" id="KW-0274">FAD</keyword>
<keyword evidence="5" id="KW-0560">Oxidoreductase</keyword>
<dbReference type="SUPFAM" id="SSF56645">
    <property type="entry name" value="Acyl-CoA dehydrogenase NM domain-like"/>
    <property type="match status" value="1"/>
</dbReference>
<accession>A0ABN1NAM2</accession>
<dbReference type="InterPro" id="IPR036250">
    <property type="entry name" value="AcylCo_DH-like_C"/>
</dbReference>
<comment type="similarity">
    <text evidence="2">Belongs to the acyl-CoA dehydrogenase family.</text>
</comment>
<name>A0ABN1NAM2_9PSEU</name>
<keyword evidence="3" id="KW-0285">Flavoprotein</keyword>
<feature type="domain" description="Acyl-CoA dehydrogenase/oxidase C-terminal" evidence="6">
    <location>
        <begin position="273"/>
        <end position="351"/>
    </location>
</feature>
<evidence type="ECO:0000313" key="7">
    <source>
        <dbReference type="EMBL" id="GAA0899595.1"/>
    </source>
</evidence>
<dbReference type="Gene3D" id="1.10.540.10">
    <property type="entry name" value="Acyl-CoA dehydrogenase/oxidase, N-terminal domain"/>
    <property type="match status" value="1"/>
</dbReference>
<dbReference type="Proteomes" id="UP001499967">
    <property type="component" value="Unassembled WGS sequence"/>
</dbReference>
<dbReference type="RefSeq" id="WP_343945476.1">
    <property type="nucleotide sequence ID" value="NZ_BAAAHP010000209.1"/>
</dbReference>
<dbReference type="InterPro" id="IPR046373">
    <property type="entry name" value="Acyl-CoA_Oxase/DH_mid-dom_sf"/>
</dbReference>
<organism evidence="7 8">
    <name type="scientific">Pseudonocardia zijingensis</name>
    <dbReference type="NCBI Taxonomy" id="153376"/>
    <lineage>
        <taxon>Bacteria</taxon>
        <taxon>Bacillati</taxon>
        <taxon>Actinomycetota</taxon>
        <taxon>Actinomycetes</taxon>
        <taxon>Pseudonocardiales</taxon>
        <taxon>Pseudonocardiaceae</taxon>
        <taxon>Pseudonocardia</taxon>
    </lineage>
</organism>
<proteinExistence type="inferred from homology"/>
<dbReference type="InterPro" id="IPR037069">
    <property type="entry name" value="AcylCoA_DH/ox_N_sf"/>
</dbReference>
<evidence type="ECO:0000256" key="3">
    <source>
        <dbReference type="ARBA" id="ARBA00022630"/>
    </source>
</evidence>
<reference evidence="7 8" key="1">
    <citation type="journal article" date="2019" name="Int. J. Syst. Evol. Microbiol.">
        <title>The Global Catalogue of Microorganisms (GCM) 10K type strain sequencing project: providing services to taxonomists for standard genome sequencing and annotation.</title>
        <authorList>
            <consortium name="The Broad Institute Genomics Platform"/>
            <consortium name="The Broad Institute Genome Sequencing Center for Infectious Disease"/>
            <person name="Wu L."/>
            <person name="Ma J."/>
        </authorList>
    </citation>
    <scope>NUCLEOTIDE SEQUENCE [LARGE SCALE GENOMIC DNA]</scope>
    <source>
        <strain evidence="7 8">JCM 11117</strain>
    </source>
</reference>
<dbReference type="Gene3D" id="1.20.140.10">
    <property type="entry name" value="Butyryl-CoA Dehydrogenase, subunit A, domain 3"/>
    <property type="match status" value="1"/>
</dbReference>